<dbReference type="HAMAP" id="MF_00109">
    <property type="entry name" value="Shikimate_kinase"/>
    <property type="match status" value="1"/>
</dbReference>
<evidence type="ECO:0000256" key="1">
    <source>
        <dbReference type="ARBA" id="ARBA00022605"/>
    </source>
</evidence>
<comment type="caution">
    <text evidence="8">The sequence shown here is derived from an EMBL/GenBank/DDBJ whole genome shotgun (WGS) entry which is preliminary data.</text>
</comment>
<dbReference type="GO" id="GO:0008652">
    <property type="term" value="P:amino acid biosynthetic process"/>
    <property type="evidence" value="ECO:0007669"/>
    <property type="project" value="UniProtKB-KW"/>
</dbReference>
<dbReference type="InterPro" id="IPR000623">
    <property type="entry name" value="Shikimate_kinase/TSH1"/>
</dbReference>
<feature type="binding site" evidence="7">
    <location>
        <position position="14"/>
    </location>
    <ligand>
        <name>Mg(2+)</name>
        <dbReference type="ChEBI" id="CHEBI:18420"/>
    </ligand>
</feature>
<dbReference type="GO" id="GO:0005829">
    <property type="term" value="C:cytosol"/>
    <property type="evidence" value="ECO:0007669"/>
    <property type="project" value="TreeGrafter"/>
</dbReference>
<evidence type="ECO:0000313" key="9">
    <source>
        <dbReference type="Proteomes" id="UP000179797"/>
    </source>
</evidence>
<dbReference type="STRING" id="915059.NH26_08100"/>
<dbReference type="PRINTS" id="PR01100">
    <property type="entry name" value="SHIKIMTKNASE"/>
</dbReference>
<dbReference type="GO" id="GO:0005524">
    <property type="term" value="F:ATP binding"/>
    <property type="evidence" value="ECO:0007669"/>
    <property type="project" value="UniProtKB-UniRule"/>
</dbReference>
<comment type="pathway">
    <text evidence="7">Metabolic intermediate biosynthesis; chorismate biosynthesis; chorismate from D-erythrose 4-phosphate and phosphoenolpyruvate: step 5/7.</text>
</comment>
<keyword evidence="3 7" id="KW-0547">Nucleotide-binding</keyword>
<keyword evidence="2 7" id="KW-0808">Transferase</keyword>
<dbReference type="InterPro" id="IPR027417">
    <property type="entry name" value="P-loop_NTPase"/>
</dbReference>
<dbReference type="GO" id="GO:0004765">
    <property type="term" value="F:shikimate kinase activity"/>
    <property type="evidence" value="ECO:0007669"/>
    <property type="project" value="UniProtKB-UniRule"/>
</dbReference>
<feature type="binding site" evidence="7">
    <location>
        <position position="32"/>
    </location>
    <ligand>
        <name>substrate</name>
    </ligand>
</feature>
<comment type="subunit">
    <text evidence="7">Monomer.</text>
</comment>
<dbReference type="AlphaFoldDB" id="A0A1S1Z5I8"/>
<evidence type="ECO:0000256" key="3">
    <source>
        <dbReference type="ARBA" id="ARBA00022741"/>
    </source>
</evidence>
<dbReference type="UniPathway" id="UPA00053">
    <property type="reaction ID" value="UER00088"/>
</dbReference>
<name>A0A1S1Z5I8_FLAPC</name>
<dbReference type="InterPro" id="IPR031322">
    <property type="entry name" value="Shikimate/glucono_kinase"/>
</dbReference>
<protein>
    <recommendedName>
        <fullName evidence="7">Shikimate kinase</fullName>
        <shortName evidence="7">SK</shortName>
        <ecNumber evidence="7">2.7.1.71</ecNumber>
    </recommendedName>
</protein>
<comment type="similarity">
    <text evidence="7">Belongs to the shikimate kinase family.</text>
</comment>
<comment type="cofactor">
    <cofactor evidence="7">
        <name>Mg(2+)</name>
        <dbReference type="ChEBI" id="CHEBI:18420"/>
    </cofactor>
    <text evidence="7">Binds 1 Mg(2+) ion per subunit.</text>
</comment>
<dbReference type="SUPFAM" id="SSF52540">
    <property type="entry name" value="P-loop containing nucleoside triphosphate hydrolases"/>
    <property type="match status" value="1"/>
</dbReference>
<proteinExistence type="inferred from homology"/>
<keyword evidence="5 7" id="KW-0067">ATP-binding</keyword>
<feature type="binding site" evidence="7">
    <location>
        <position position="56"/>
    </location>
    <ligand>
        <name>substrate</name>
    </ligand>
</feature>
<dbReference type="GO" id="GO:0009073">
    <property type="term" value="P:aromatic amino acid family biosynthetic process"/>
    <property type="evidence" value="ECO:0007669"/>
    <property type="project" value="UniProtKB-KW"/>
</dbReference>
<evidence type="ECO:0000313" key="8">
    <source>
        <dbReference type="EMBL" id="OHX68492.1"/>
    </source>
</evidence>
<sequence length="168" mass="19065">MRIYLVGMPGSGKSTLAKALSSQLNLPFFDMDDEIVKKEGRSIPEIFEKEGEDYFRKVEQEIVHDFHPENCILATGGGAPCFFDNMNVMNELGTTVFVDVDANHLTERVWSEHGTRPLLSQSSKEEIFQSISDKRSQRLAFYQQSKFMIEAGTKTPDELAKEIIRVVI</sequence>
<evidence type="ECO:0000256" key="4">
    <source>
        <dbReference type="ARBA" id="ARBA00022777"/>
    </source>
</evidence>
<keyword evidence="7" id="KW-0479">Metal-binding</keyword>
<dbReference type="Pfam" id="PF01202">
    <property type="entry name" value="SKI"/>
    <property type="match status" value="1"/>
</dbReference>
<comment type="function">
    <text evidence="7">Catalyzes the specific phosphorylation of the 3-hydroxyl group of shikimic acid using ATP as a cosubstrate.</text>
</comment>
<keyword evidence="1 7" id="KW-0028">Amino-acid biosynthesis</keyword>
<accession>A0A1S1Z5I8</accession>
<dbReference type="GO" id="GO:0000287">
    <property type="term" value="F:magnesium ion binding"/>
    <property type="evidence" value="ECO:0007669"/>
    <property type="project" value="UniProtKB-UniRule"/>
</dbReference>
<dbReference type="EC" id="2.7.1.71" evidence="7"/>
<dbReference type="Proteomes" id="UP000179797">
    <property type="component" value="Unassembled WGS sequence"/>
</dbReference>
<dbReference type="CDD" id="cd00464">
    <property type="entry name" value="SK"/>
    <property type="match status" value="1"/>
</dbReference>
<evidence type="ECO:0000256" key="5">
    <source>
        <dbReference type="ARBA" id="ARBA00022840"/>
    </source>
</evidence>
<feature type="binding site" evidence="7">
    <location>
        <begin position="10"/>
        <end position="15"/>
    </location>
    <ligand>
        <name>ATP</name>
        <dbReference type="ChEBI" id="CHEBI:30616"/>
    </ligand>
</feature>
<keyword evidence="7" id="KW-0460">Magnesium</keyword>
<gene>
    <name evidence="7" type="primary">aroK</name>
    <name evidence="8" type="ORF">NH26_08100</name>
</gene>
<comment type="subcellular location">
    <subcellularLocation>
        <location evidence="7">Cytoplasm</location>
    </subcellularLocation>
</comment>
<feature type="binding site" evidence="7">
    <location>
        <position position="116"/>
    </location>
    <ligand>
        <name>ATP</name>
        <dbReference type="ChEBI" id="CHEBI:30616"/>
    </ligand>
</feature>
<evidence type="ECO:0000256" key="7">
    <source>
        <dbReference type="HAMAP-Rule" id="MF_00109"/>
    </source>
</evidence>
<dbReference type="EMBL" id="JRYR02000001">
    <property type="protein sequence ID" value="OHX68492.1"/>
    <property type="molecule type" value="Genomic_DNA"/>
</dbReference>
<keyword evidence="7" id="KW-0963">Cytoplasm</keyword>
<dbReference type="PANTHER" id="PTHR21087:SF16">
    <property type="entry name" value="SHIKIMATE KINASE 1, CHLOROPLASTIC"/>
    <property type="match status" value="1"/>
</dbReference>
<feature type="binding site" evidence="7">
    <location>
        <position position="138"/>
    </location>
    <ligand>
        <name>substrate</name>
    </ligand>
</feature>
<keyword evidence="6 7" id="KW-0057">Aromatic amino acid biosynthesis</keyword>
<dbReference type="PANTHER" id="PTHR21087">
    <property type="entry name" value="SHIKIMATE KINASE"/>
    <property type="match status" value="1"/>
</dbReference>
<dbReference type="GO" id="GO:0009423">
    <property type="term" value="P:chorismate biosynthetic process"/>
    <property type="evidence" value="ECO:0007669"/>
    <property type="project" value="UniProtKB-UniRule"/>
</dbReference>
<keyword evidence="9" id="KW-1185">Reference proteome</keyword>
<evidence type="ECO:0000256" key="2">
    <source>
        <dbReference type="ARBA" id="ARBA00022679"/>
    </source>
</evidence>
<keyword evidence="4 7" id="KW-0418">Kinase</keyword>
<feature type="binding site" evidence="7">
    <location>
        <position position="77"/>
    </location>
    <ligand>
        <name>substrate</name>
    </ligand>
</feature>
<evidence type="ECO:0000256" key="6">
    <source>
        <dbReference type="ARBA" id="ARBA00023141"/>
    </source>
</evidence>
<reference evidence="8 9" key="1">
    <citation type="journal article" date="2012" name="Int. J. Syst. Evol. Microbiol.">
        <title>Flammeovirga pacifica sp. nov., isolated from deep-sea sediment.</title>
        <authorList>
            <person name="Xu H."/>
            <person name="Fu Y."/>
            <person name="Yang N."/>
            <person name="Ding Z."/>
            <person name="Lai Q."/>
            <person name="Zeng R."/>
        </authorList>
    </citation>
    <scope>NUCLEOTIDE SEQUENCE [LARGE SCALE GENOMIC DNA]</scope>
    <source>
        <strain evidence="9">DSM 24597 / LMG 26175 / WPAGA1</strain>
    </source>
</reference>
<comment type="catalytic activity">
    <reaction evidence="7">
        <text>shikimate + ATP = 3-phosphoshikimate + ADP + H(+)</text>
        <dbReference type="Rhea" id="RHEA:13121"/>
        <dbReference type="ChEBI" id="CHEBI:15378"/>
        <dbReference type="ChEBI" id="CHEBI:30616"/>
        <dbReference type="ChEBI" id="CHEBI:36208"/>
        <dbReference type="ChEBI" id="CHEBI:145989"/>
        <dbReference type="ChEBI" id="CHEBI:456216"/>
        <dbReference type="EC" id="2.7.1.71"/>
    </reaction>
</comment>
<comment type="caution">
    <text evidence="7">Lacks conserved residue(s) required for the propagation of feature annotation.</text>
</comment>
<organism evidence="8 9">
    <name type="scientific">Flammeovirga pacifica</name>
    <dbReference type="NCBI Taxonomy" id="915059"/>
    <lineage>
        <taxon>Bacteria</taxon>
        <taxon>Pseudomonadati</taxon>
        <taxon>Bacteroidota</taxon>
        <taxon>Cytophagia</taxon>
        <taxon>Cytophagales</taxon>
        <taxon>Flammeovirgaceae</taxon>
        <taxon>Flammeovirga</taxon>
    </lineage>
</organism>
<dbReference type="Gene3D" id="3.40.50.300">
    <property type="entry name" value="P-loop containing nucleotide triphosphate hydrolases"/>
    <property type="match status" value="1"/>
</dbReference>